<feature type="transmembrane region" description="Helical" evidence="1">
    <location>
        <begin position="12"/>
        <end position="29"/>
    </location>
</feature>
<evidence type="ECO:0000256" key="1">
    <source>
        <dbReference type="SAM" id="Phobius"/>
    </source>
</evidence>
<dbReference type="AlphaFoldDB" id="A0A4P6M3J2"/>
<keyword evidence="1" id="KW-0472">Membrane</keyword>
<name>A0A4P6M3J2_9FIRM</name>
<accession>A0A4P6M3J2</accession>
<organism evidence="2 3">
    <name type="scientific">Blautia producta</name>
    <dbReference type="NCBI Taxonomy" id="33035"/>
    <lineage>
        <taxon>Bacteria</taxon>
        <taxon>Bacillati</taxon>
        <taxon>Bacillota</taxon>
        <taxon>Clostridia</taxon>
        <taxon>Lachnospirales</taxon>
        <taxon>Lachnospiraceae</taxon>
        <taxon>Blautia</taxon>
    </lineage>
</organism>
<evidence type="ECO:0000313" key="2">
    <source>
        <dbReference type="EMBL" id="QBE99299.1"/>
    </source>
</evidence>
<keyword evidence="1" id="KW-1133">Transmembrane helix</keyword>
<sequence length="34" mass="3902">MSAEKNVWTKAYYFGFLGYFYNAGSFCYGKTSIS</sequence>
<keyword evidence="1" id="KW-0812">Transmembrane</keyword>
<dbReference type="KEGG" id="bpro:PMF13cell1_04873"/>
<dbReference type="EMBL" id="CP035945">
    <property type="protein sequence ID" value="QBE99299.1"/>
    <property type="molecule type" value="Genomic_DNA"/>
</dbReference>
<proteinExistence type="predicted"/>
<evidence type="ECO:0000313" key="3">
    <source>
        <dbReference type="Proteomes" id="UP000289794"/>
    </source>
</evidence>
<protein>
    <submittedName>
        <fullName evidence="2">Uncharacterized protein</fullName>
    </submittedName>
</protein>
<dbReference type="Proteomes" id="UP000289794">
    <property type="component" value="Chromosome"/>
</dbReference>
<reference evidence="2 3" key="1">
    <citation type="submission" date="2019-01" db="EMBL/GenBank/DDBJ databases">
        <title>PMF-metabolizing Aryl O-demethylase.</title>
        <authorList>
            <person name="Kim M."/>
        </authorList>
    </citation>
    <scope>NUCLEOTIDE SEQUENCE [LARGE SCALE GENOMIC DNA]</scope>
    <source>
        <strain evidence="2 3">PMF1</strain>
    </source>
</reference>
<gene>
    <name evidence="2" type="ORF">PMF13cell1_04873</name>
</gene>